<keyword evidence="5" id="KW-1185">Reference proteome</keyword>
<dbReference type="SMART" id="SM00333">
    <property type="entry name" value="TUDOR"/>
    <property type="match status" value="5"/>
</dbReference>
<feature type="region of interest" description="Disordered" evidence="1">
    <location>
        <begin position="162"/>
        <end position="182"/>
    </location>
</feature>
<dbReference type="CDD" id="cd20379">
    <property type="entry name" value="Tudor_dTUD-like"/>
    <property type="match status" value="1"/>
</dbReference>
<feature type="domain" description="Tudor" evidence="3">
    <location>
        <begin position="1002"/>
        <end position="1062"/>
    </location>
</feature>
<evidence type="ECO:0000313" key="4">
    <source>
        <dbReference type="EMBL" id="SPP87979.1"/>
    </source>
</evidence>
<dbReference type="Proteomes" id="UP000268350">
    <property type="component" value="Unassembled WGS sequence"/>
</dbReference>
<feature type="signal peptide" evidence="2">
    <location>
        <begin position="1"/>
        <end position="22"/>
    </location>
</feature>
<dbReference type="InterPro" id="IPR035437">
    <property type="entry name" value="SNase_OB-fold_sf"/>
</dbReference>
<dbReference type="SUPFAM" id="SSF63748">
    <property type="entry name" value="Tudor/PWWP/MBT"/>
    <property type="match status" value="5"/>
</dbReference>
<dbReference type="OrthoDB" id="5800423at2759"/>
<evidence type="ECO:0000313" key="5">
    <source>
        <dbReference type="Proteomes" id="UP000268350"/>
    </source>
</evidence>
<dbReference type="OMA" id="ARVHYPL"/>
<dbReference type="InterPro" id="IPR002999">
    <property type="entry name" value="Tudor"/>
</dbReference>
<dbReference type="PANTHER" id="PTHR16442:SF1">
    <property type="entry name" value="RING FINGER PROTEIN 17"/>
    <property type="match status" value="1"/>
</dbReference>
<dbReference type="GO" id="GO:0005737">
    <property type="term" value="C:cytoplasm"/>
    <property type="evidence" value="ECO:0007669"/>
    <property type="project" value="UniProtKB-ARBA"/>
</dbReference>
<organism evidence="4 5">
    <name type="scientific">Drosophila guanche</name>
    <name type="common">Fruit fly</name>
    <dbReference type="NCBI Taxonomy" id="7266"/>
    <lineage>
        <taxon>Eukaryota</taxon>
        <taxon>Metazoa</taxon>
        <taxon>Ecdysozoa</taxon>
        <taxon>Arthropoda</taxon>
        <taxon>Hexapoda</taxon>
        <taxon>Insecta</taxon>
        <taxon>Pterygota</taxon>
        <taxon>Neoptera</taxon>
        <taxon>Endopterygota</taxon>
        <taxon>Diptera</taxon>
        <taxon>Brachycera</taxon>
        <taxon>Muscomorpha</taxon>
        <taxon>Ephydroidea</taxon>
        <taxon>Drosophilidae</taxon>
        <taxon>Drosophila</taxon>
        <taxon>Sophophora</taxon>
    </lineage>
</organism>
<evidence type="ECO:0000259" key="3">
    <source>
        <dbReference type="PROSITE" id="PS50304"/>
    </source>
</evidence>
<dbReference type="Pfam" id="PF00567">
    <property type="entry name" value="TUDOR"/>
    <property type="match status" value="5"/>
</dbReference>
<reference evidence="5" key="1">
    <citation type="submission" date="2018-01" db="EMBL/GenBank/DDBJ databases">
        <authorList>
            <person name="Alioto T."/>
            <person name="Alioto T."/>
        </authorList>
    </citation>
    <scope>NUCLEOTIDE SEQUENCE [LARGE SCALE GENOMIC DNA]</scope>
</reference>
<feature type="region of interest" description="Disordered" evidence="1">
    <location>
        <begin position="866"/>
        <end position="889"/>
    </location>
</feature>
<evidence type="ECO:0000256" key="1">
    <source>
        <dbReference type="SAM" id="MobiDB-lite"/>
    </source>
</evidence>
<evidence type="ECO:0000256" key="2">
    <source>
        <dbReference type="SAM" id="SignalP"/>
    </source>
</evidence>
<dbReference type="Gene3D" id="2.40.50.90">
    <property type="match status" value="3"/>
</dbReference>
<name>A0A3B0KN23_DROGU</name>
<dbReference type="EMBL" id="OUUW01000013">
    <property type="protein sequence ID" value="SPP87979.1"/>
    <property type="molecule type" value="Genomic_DNA"/>
</dbReference>
<dbReference type="Gene3D" id="2.30.30.140">
    <property type="match status" value="5"/>
</dbReference>
<sequence>MDHESLIKLYLILSKLVRSVSAQQSGYAADALADIQLRYGHLHGRLQVSEQRLIEKLREASLPGQLELQQALDMLEGYEDVIKQLQQLLSTGSEVPKNLKLKELLQLAGEHLEKIPVDVKVNKQNGNPYSLSSTQLENWEHFQCDYMDPRIVVDFRSNYAPQGGSCTSSESSSFVSEPRERDQNRKRNFHWRENLERTFLAMDISTNEKVWPAPIDWFKTNALVSVLCINSPEDFYVQGVEAAQQLREALVAYAQTPSSTPTRIVAGELYMAYSKQEDRYHRVVVTRQLADQANTYEVFLPDIGLTMKLHSSNFHELPYGLTLLPFAAVHCCLSDLKPRQSKWWSALETAHFKMVLKNQPVNVIVTSQMQHQRHEVHLINPESKISLRDSFLYTGLARNRSGDWESPWATSEQRIPKAKHDVGAVLMIQMLHVNHPQEFYVMRHDYEGKRSELEDSLKSTMDRMDLSSLQNIFVGQLEMGCVMQLEERWVRVAIEMVQNNGFVLVRLVDFGSTLQVPWDRLYALPKAFMQKQRELSIKCCLADVETLQANDYAWTPEAIAAFKQLTSNPKLRMEVISVQRNVHRVTLDIVRSGVESVSVGVQMVALGHCASNGESSQKADTEARTLPLDVDARKLLEQQKGLESESQSQSQSEKQSKKYAHVELLCVQHPDEFYVMLHSHKAALKDLQDAVQLDADIRYDSNPIKIDWEEGDMCYAKVRAQGDLEKLWYRAIVLHVTLPTLDNSLPLYEVQLLDLGEVVRHVGAACMALMSGEHQKIAASAQRCQMYGLRPKNAEWTADNVDFFKDQLQAYDQLYVISHGRHGQTQRVVLYGSHTVSNGPFTPSRTRYVNINETLVLARVAEKNPDVDYRDDKDEATDTSTEKEQAEEQSLIDEIDDVTNVTPESFKSKPSHFEHCEGMPPMKLLLDLGLAKATTGQVKPPPAWLKPRPCEKSLYTGRVTYVNYDCAPYMSLATDKPFMEHMCAVLKKHFGPLKQRRCATTTYAVGQPVLVVYHLDKLLYRGIVQRKMNENRKYRVFFVDYGNSELATAQELLPFAPFPQLNALCWLVKIDGVRPKRGRYTIKELDTVHMMLVMKVCSVSVMDYCGPKRIPSCAIKVDAADIATMMMHSGMAVPVNSKLNKQKISSTPKQTLDESKGFVELQTLAVGGAKKERQFVGDENNLTALSSPPLKKKFKVKQNNAQGHDQDMDCGDVADMILDDDSSVSMELENADTDEGIANKDDEGRPDFSVCKEQLMHRISLSQQKKKDHAPFMPLDTSTVRSLYAGMDSFKSQILPSGLCNFKCSIGCLISATELQISPDLWEFTKRDIGLMQEISALVHKAAPLLPMLDDLCLARYSKDRLWYRAIIREVHMATKQATVYYVDFHDTETVDYAHLKVMPEQLMAFPLRSLCVKLHGVKRNKKFGYKTVYQALEACLDKHPEVFARVHCTNSNYSGSKDDRIDSVDSSSDSIWTGHKLIEVALYERPTSTKPLYEPLIENWMFLKK</sequence>
<feature type="compositionally biased region" description="Low complexity" evidence="1">
    <location>
        <begin position="165"/>
        <end position="176"/>
    </location>
</feature>
<accession>A0A3B0KN23</accession>
<proteinExistence type="predicted"/>
<dbReference type="STRING" id="7266.A0A3B0KN23"/>
<dbReference type="PROSITE" id="PS50304">
    <property type="entry name" value="TUDOR"/>
    <property type="match status" value="2"/>
</dbReference>
<dbReference type="PANTHER" id="PTHR16442">
    <property type="entry name" value="RING FINGER PROTEIN 17"/>
    <property type="match status" value="1"/>
</dbReference>
<gene>
    <name evidence="4" type="ORF">DGUA_6G015789</name>
</gene>
<feature type="chain" id="PRO_5017267745" evidence="2">
    <location>
        <begin position="23"/>
        <end position="1506"/>
    </location>
</feature>
<protein>
    <submittedName>
        <fullName evidence="4">Blast:Tudor domain-containing protein 1</fullName>
    </submittedName>
</protein>
<feature type="domain" description="Tudor" evidence="3">
    <location>
        <begin position="1346"/>
        <end position="1406"/>
    </location>
</feature>
<keyword evidence="2" id="KW-0732">Signal</keyword>